<dbReference type="Pfam" id="PF02615">
    <property type="entry name" value="Ldh_2"/>
    <property type="match status" value="1"/>
</dbReference>
<dbReference type="InterPro" id="IPR043143">
    <property type="entry name" value="Mal/L-sulf/L-lact_DH-like_NADP"/>
</dbReference>
<sequence length="335" mass="36119">MLRVPFADLYAALEQAMLRLGLPSEAAQLSARLFAETTRDGIYSHGLNRFPRFEAMVLNGSIDVQARPTRTAAFGSIERWNGNRGVGNVNAHLAMQRTIELSRANGIGAVALANSNHWMRGGAFGWQAADAGMFAMCWSNTLANLPAWGTAVPTLGNNPFVIAVPRANGEHVVLDMAMSQFSYGALASYAKRNQPLPVPGGFDSEGHLTQDAAAIEACQRALPIGYWKGSGLSLVLDMIGAMLSGGLATHQLALEPTLETGQSQIFLAIDPANLAASNELNHIADGILEHLHQATPLDSNEPIRYPGEQTLHLREENLRLGIPVDPDIWRQINTP</sequence>
<dbReference type="PANTHER" id="PTHR11091">
    <property type="entry name" value="OXIDOREDUCTASE-RELATED"/>
    <property type="match status" value="1"/>
</dbReference>
<dbReference type="InterPro" id="IPR003767">
    <property type="entry name" value="Malate/L-lactate_DH-like"/>
</dbReference>
<dbReference type="Gene3D" id="3.30.1370.60">
    <property type="entry name" value="Hypothetical oxidoreductase yiak, domain 2"/>
    <property type="match status" value="1"/>
</dbReference>
<dbReference type="OrthoDB" id="9769447at2"/>
<dbReference type="InterPro" id="IPR036111">
    <property type="entry name" value="Mal/L-sulfo/L-lacto_DH-like_sf"/>
</dbReference>
<dbReference type="SUPFAM" id="SSF89733">
    <property type="entry name" value="L-sulfolactate dehydrogenase-like"/>
    <property type="match status" value="1"/>
</dbReference>
<dbReference type="PANTHER" id="PTHR11091:SF3">
    <property type="entry name" value="2,3-DIKETO-L-GULONATE REDUCTASE"/>
    <property type="match status" value="1"/>
</dbReference>
<organism evidence="2 3">
    <name type="scientific">Edaphobacter modestus</name>
    <dbReference type="NCBI Taxonomy" id="388466"/>
    <lineage>
        <taxon>Bacteria</taxon>
        <taxon>Pseudomonadati</taxon>
        <taxon>Acidobacteriota</taxon>
        <taxon>Terriglobia</taxon>
        <taxon>Terriglobales</taxon>
        <taxon>Acidobacteriaceae</taxon>
        <taxon>Edaphobacter</taxon>
    </lineage>
</organism>
<reference evidence="2 3" key="1">
    <citation type="submission" date="2019-02" db="EMBL/GenBank/DDBJ databases">
        <title>Genomic Encyclopedia of Archaeal and Bacterial Type Strains, Phase II (KMG-II): from individual species to whole genera.</title>
        <authorList>
            <person name="Goeker M."/>
        </authorList>
    </citation>
    <scope>NUCLEOTIDE SEQUENCE [LARGE SCALE GENOMIC DNA]</scope>
    <source>
        <strain evidence="2 3">DSM 18101</strain>
    </source>
</reference>
<protein>
    <submittedName>
        <fullName evidence="2">3-dehydro-L-gulonate 2-dehydrogenase</fullName>
    </submittedName>
</protein>
<accession>A0A4Q7Z1K1</accession>
<comment type="caution">
    <text evidence="2">The sequence shown here is derived from an EMBL/GenBank/DDBJ whole genome shotgun (WGS) entry which is preliminary data.</text>
</comment>
<keyword evidence="1" id="KW-0560">Oxidoreductase</keyword>
<keyword evidence="3" id="KW-1185">Reference proteome</keyword>
<dbReference type="Proteomes" id="UP000292958">
    <property type="component" value="Unassembled WGS sequence"/>
</dbReference>
<dbReference type="GO" id="GO:0016491">
    <property type="term" value="F:oxidoreductase activity"/>
    <property type="evidence" value="ECO:0007669"/>
    <property type="project" value="UniProtKB-KW"/>
</dbReference>
<dbReference type="EMBL" id="SHKW01000001">
    <property type="protein sequence ID" value="RZU43423.1"/>
    <property type="molecule type" value="Genomic_DNA"/>
</dbReference>
<name>A0A4Q7Z1K1_9BACT</name>
<evidence type="ECO:0000256" key="1">
    <source>
        <dbReference type="ARBA" id="ARBA00023002"/>
    </source>
</evidence>
<dbReference type="InterPro" id="IPR043144">
    <property type="entry name" value="Mal/L-sulf/L-lact_DH-like_ah"/>
</dbReference>
<evidence type="ECO:0000313" key="3">
    <source>
        <dbReference type="Proteomes" id="UP000292958"/>
    </source>
</evidence>
<dbReference type="RefSeq" id="WP_130421972.1">
    <property type="nucleotide sequence ID" value="NZ_SHKW01000001.1"/>
</dbReference>
<gene>
    <name evidence="2" type="ORF">BDD14_5084</name>
</gene>
<dbReference type="AlphaFoldDB" id="A0A4Q7Z1K1"/>
<evidence type="ECO:0000313" key="2">
    <source>
        <dbReference type="EMBL" id="RZU43423.1"/>
    </source>
</evidence>
<dbReference type="Gene3D" id="1.10.1530.10">
    <property type="match status" value="1"/>
</dbReference>
<proteinExistence type="predicted"/>
<dbReference type="NCBIfam" id="NF009750">
    <property type="entry name" value="PRK13260.1"/>
    <property type="match status" value="1"/>
</dbReference>